<dbReference type="Pfam" id="PF14337">
    <property type="entry name" value="Abi_alpha"/>
    <property type="match status" value="1"/>
</dbReference>
<keyword evidence="2" id="KW-1185">Reference proteome</keyword>
<sequence>MDPITTSAITKVATEAVKEVSKESKEPRKTFDDLWYLTFGKLGLSADKLRIRHQIDLENYKASIIKKIESIPDENLQEPKMSIVGPAIDIARFYIEEEILREMFAKVISSSFDKTKSNSVHHSFVEIIKQITPIEAKLLTLFKESFGGLPCASLEITNKENSFIELQPVYIKGFLDDLKTGEEYSLEISNLIRLNLISESPYYLDDFKDEYNFFTQATYFKNFAKMATRRGQKVRVKGKQLKLTPLGEKLVIICL</sequence>
<evidence type="ECO:0000313" key="1">
    <source>
        <dbReference type="EMBL" id="MEQ6353966.1"/>
    </source>
</evidence>
<gene>
    <name evidence="1" type="ORF">ABNX05_05000</name>
</gene>
<proteinExistence type="predicted"/>
<evidence type="ECO:0000313" key="2">
    <source>
        <dbReference type="Proteomes" id="UP001478862"/>
    </source>
</evidence>
<dbReference type="Gene3D" id="3.30.110.190">
    <property type="match status" value="1"/>
</dbReference>
<comment type="caution">
    <text evidence="1">The sequence shown here is derived from an EMBL/GenBank/DDBJ whole genome shotgun (WGS) entry which is preliminary data.</text>
</comment>
<accession>A0ABV1MN68</accession>
<protein>
    <submittedName>
        <fullName evidence="1">DUF4393 domain-containing protein</fullName>
    </submittedName>
</protein>
<organism evidence="1 2">
    <name type="scientific">Lysinibacillus zambalensis</name>
    <dbReference type="NCBI Taxonomy" id="3160866"/>
    <lineage>
        <taxon>Bacteria</taxon>
        <taxon>Bacillati</taxon>
        <taxon>Bacillota</taxon>
        <taxon>Bacilli</taxon>
        <taxon>Bacillales</taxon>
        <taxon>Bacillaceae</taxon>
        <taxon>Lysinibacillus</taxon>
    </lineage>
</organism>
<dbReference type="RefSeq" id="WP_349658715.1">
    <property type="nucleotide sequence ID" value="NZ_JBEGDG010000002.1"/>
</dbReference>
<dbReference type="Proteomes" id="UP001478862">
    <property type="component" value="Unassembled WGS sequence"/>
</dbReference>
<dbReference type="EMBL" id="JBEGDG010000002">
    <property type="protein sequence ID" value="MEQ6353966.1"/>
    <property type="molecule type" value="Genomic_DNA"/>
</dbReference>
<reference evidence="1 2" key="1">
    <citation type="submission" date="2024-06" db="EMBL/GenBank/DDBJ databases">
        <title>Lysinibacillus zambalefons sp. nov., a Novel Firmicute Isolated from the Poon Bato Zambales Hyperalkaline Spring.</title>
        <authorList>
            <person name="Aja J.A."/>
            <person name="Lazaro J.E.H."/>
            <person name="Llorin L.D."/>
            <person name="Lim K.R."/>
            <person name="Teodosio J."/>
            <person name="Dalisay D.S."/>
        </authorList>
    </citation>
    <scope>NUCLEOTIDE SEQUENCE [LARGE SCALE GENOMIC DNA]</scope>
    <source>
        <strain evidence="1 2">M3</strain>
    </source>
</reference>
<dbReference type="InterPro" id="IPR025506">
    <property type="entry name" value="Abi_alpha"/>
</dbReference>
<name>A0ABV1MN68_9BACI</name>